<feature type="compositionally biased region" description="Basic and acidic residues" evidence="6">
    <location>
        <begin position="60"/>
        <end position="81"/>
    </location>
</feature>
<dbReference type="PANTHER" id="PTHR15116:SF16">
    <property type="entry name" value="DEFECTIVE PROVENTRICULUS, ISOFORM A"/>
    <property type="match status" value="1"/>
</dbReference>
<gene>
    <name evidence="8" type="ORF">X975_00441</name>
</gene>
<dbReference type="STRING" id="407821.A0A087TJB1"/>
<keyword evidence="3" id="KW-0238">DNA-binding</keyword>
<evidence type="ECO:0000259" key="7">
    <source>
        <dbReference type="PROSITE" id="PS51982"/>
    </source>
</evidence>
<evidence type="ECO:0000256" key="3">
    <source>
        <dbReference type="ARBA" id="ARBA00023125"/>
    </source>
</evidence>
<dbReference type="GO" id="GO:0000981">
    <property type="term" value="F:DNA-binding transcription factor activity, RNA polymerase II-specific"/>
    <property type="evidence" value="ECO:0007669"/>
    <property type="project" value="TreeGrafter"/>
</dbReference>
<evidence type="ECO:0000256" key="4">
    <source>
        <dbReference type="ARBA" id="ARBA00023155"/>
    </source>
</evidence>
<sequence>MDFHSVMETFAEAWVAANTHTPLTEAAEQGLINGPNNHGAPGHGPSNHGQPVSTVLQDVSNERRESEAATDSESKATERLSPKNSSDVTDASKNCSSTADSPKICTIVEVKSECKSLSNSLSGRQSPVDTASNCSPIAELKSPYKTLSNPHGKSLPVHCIIEQIPGPQACGQYVELDSYAIVPNDTLFSDLVRTALGKLGYSGAQIV</sequence>
<dbReference type="AlphaFoldDB" id="A0A087TJB1"/>
<dbReference type="Gene3D" id="3.10.20.710">
    <property type="entry name" value="SATB, ubiquitin-like oligomerisation domain"/>
    <property type="match status" value="1"/>
</dbReference>
<dbReference type="InterPro" id="IPR038224">
    <property type="entry name" value="SATB_ULD_sf"/>
</dbReference>
<dbReference type="GO" id="GO:0006338">
    <property type="term" value="P:chromatin remodeling"/>
    <property type="evidence" value="ECO:0007669"/>
    <property type="project" value="InterPro"/>
</dbReference>
<dbReference type="GO" id="GO:0000978">
    <property type="term" value="F:RNA polymerase II cis-regulatory region sequence-specific DNA binding"/>
    <property type="evidence" value="ECO:0007669"/>
    <property type="project" value="TreeGrafter"/>
</dbReference>
<dbReference type="Pfam" id="PF16534">
    <property type="entry name" value="ULD"/>
    <property type="match status" value="1"/>
</dbReference>
<feature type="compositionally biased region" description="Polar residues" evidence="6">
    <location>
        <begin position="82"/>
        <end position="99"/>
    </location>
</feature>
<feature type="non-terminal residue" evidence="8">
    <location>
        <position position="207"/>
    </location>
</feature>
<protein>
    <recommendedName>
        <fullName evidence="7">CMP domain-containing protein</fullName>
    </recommendedName>
</protein>
<keyword evidence="5" id="KW-0539">Nucleus</keyword>
<organism evidence="8 9">
    <name type="scientific">Stegodyphus mimosarum</name>
    <name type="common">African social velvet spider</name>
    <dbReference type="NCBI Taxonomy" id="407821"/>
    <lineage>
        <taxon>Eukaryota</taxon>
        <taxon>Metazoa</taxon>
        <taxon>Ecdysozoa</taxon>
        <taxon>Arthropoda</taxon>
        <taxon>Chelicerata</taxon>
        <taxon>Arachnida</taxon>
        <taxon>Araneae</taxon>
        <taxon>Araneomorphae</taxon>
        <taxon>Entelegynae</taxon>
        <taxon>Eresoidea</taxon>
        <taxon>Eresidae</taxon>
        <taxon>Stegodyphus</taxon>
    </lineage>
</organism>
<dbReference type="InterPro" id="IPR032392">
    <property type="entry name" value="ULD"/>
</dbReference>
<evidence type="ECO:0000256" key="1">
    <source>
        <dbReference type="ARBA" id="ARBA00022737"/>
    </source>
</evidence>
<accession>A0A087TJB1</accession>
<dbReference type="Proteomes" id="UP000054359">
    <property type="component" value="Unassembled WGS sequence"/>
</dbReference>
<dbReference type="PANTHER" id="PTHR15116">
    <property type="entry name" value="DNA-BINDING PROTEIN SATB FAMILY MEMBER"/>
    <property type="match status" value="1"/>
</dbReference>
<feature type="compositionally biased region" description="Low complexity" evidence="6">
    <location>
        <begin position="33"/>
        <end position="49"/>
    </location>
</feature>
<dbReference type="OrthoDB" id="10052721at2759"/>
<keyword evidence="1" id="KW-0677">Repeat</keyword>
<evidence type="ECO:0000313" key="9">
    <source>
        <dbReference type="Proteomes" id="UP000054359"/>
    </source>
</evidence>
<keyword evidence="4" id="KW-0371">Homeobox</keyword>
<dbReference type="EMBL" id="KK115472">
    <property type="protein sequence ID" value="KFM65200.1"/>
    <property type="molecule type" value="Genomic_DNA"/>
</dbReference>
<reference evidence="8 9" key="1">
    <citation type="submission" date="2013-11" db="EMBL/GenBank/DDBJ databases">
        <title>Genome sequencing of Stegodyphus mimosarum.</title>
        <authorList>
            <person name="Bechsgaard J."/>
        </authorList>
    </citation>
    <scope>NUCLEOTIDE SEQUENCE [LARGE SCALE GENOMIC DNA]</scope>
</reference>
<evidence type="ECO:0000313" key="8">
    <source>
        <dbReference type="EMBL" id="KFM65200.1"/>
    </source>
</evidence>
<evidence type="ECO:0000256" key="6">
    <source>
        <dbReference type="SAM" id="MobiDB-lite"/>
    </source>
</evidence>
<dbReference type="GO" id="GO:0005634">
    <property type="term" value="C:nucleus"/>
    <property type="evidence" value="ECO:0007669"/>
    <property type="project" value="UniProtKB-ARBA"/>
</dbReference>
<dbReference type="PROSITE" id="PS51982">
    <property type="entry name" value="CMP"/>
    <property type="match status" value="1"/>
</dbReference>
<feature type="region of interest" description="Disordered" evidence="6">
    <location>
        <begin position="29"/>
        <end position="99"/>
    </location>
</feature>
<proteinExistence type="predicted"/>
<feature type="compositionally biased region" description="Polar residues" evidence="6">
    <location>
        <begin position="50"/>
        <end position="59"/>
    </location>
</feature>
<evidence type="ECO:0000256" key="2">
    <source>
        <dbReference type="ARBA" id="ARBA00022843"/>
    </source>
</evidence>
<keyword evidence="9" id="KW-1185">Reference proteome</keyword>
<dbReference type="InterPro" id="IPR039673">
    <property type="entry name" value="SATB1/SATB2"/>
</dbReference>
<evidence type="ECO:0000256" key="5">
    <source>
        <dbReference type="ARBA" id="ARBA00023242"/>
    </source>
</evidence>
<feature type="domain" description="CMP" evidence="7">
    <location>
        <begin position="152"/>
        <end position="207"/>
    </location>
</feature>
<name>A0A087TJB1_STEMI</name>
<keyword evidence="2" id="KW-0832">Ubl conjugation</keyword>